<dbReference type="Pfam" id="PF13240">
    <property type="entry name" value="Zn_Ribbon_1"/>
    <property type="match status" value="1"/>
</dbReference>
<dbReference type="RefSeq" id="WP_256490739.1">
    <property type="nucleotide sequence ID" value="NZ_AP025730.1"/>
</dbReference>
<reference evidence="3" key="1">
    <citation type="submission" date="2022-04" db="EMBL/GenBank/DDBJ databases">
        <title>Whole genome sequence of Sphaerotilus sp. FB-5.</title>
        <authorList>
            <person name="Takeda M."/>
            <person name="Narihara S."/>
            <person name="Akimoto M."/>
            <person name="Akimoto R."/>
            <person name="Nishiyashiki S."/>
            <person name="Murakami T."/>
        </authorList>
    </citation>
    <scope>NUCLEOTIDE SEQUENCE</scope>
    <source>
        <strain evidence="3">FB-5</strain>
    </source>
</reference>
<feature type="domain" description="Zinc-ribbon" evidence="2">
    <location>
        <begin position="5"/>
        <end position="27"/>
    </location>
</feature>
<feature type="transmembrane region" description="Helical" evidence="1">
    <location>
        <begin position="45"/>
        <end position="62"/>
    </location>
</feature>
<protein>
    <recommendedName>
        <fullName evidence="2">Zinc-ribbon domain-containing protein</fullName>
    </recommendedName>
</protein>
<evidence type="ECO:0000313" key="4">
    <source>
        <dbReference type="Proteomes" id="UP001057498"/>
    </source>
</evidence>
<evidence type="ECO:0000259" key="2">
    <source>
        <dbReference type="Pfam" id="PF13240"/>
    </source>
</evidence>
<sequence length="160" mass="17821">MAIIKCWECNKDVSDKASTCPSCGAPIKLDLAAKENLPVVKKKRGSFWLLLLAGLFLLFLYTKRTMNPPPESPPTREISRYSMSKSDLNQLKSELPSDILIDENADIDPRINKVVADAVVTIARTKGYKCESISFLSPGLGNSYRLTCNTKTENNLIHKM</sequence>
<evidence type="ECO:0000313" key="3">
    <source>
        <dbReference type="EMBL" id="BDI03508.1"/>
    </source>
</evidence>
<dbReference type="EMBL" id="AP025730">
    <property type="protein sequence ID" value="BDI03508.1"/>
    <property type="molecule type" value="Genomic_DNA"/>
</dbReference>
<dbReference type="Proteomes" id="UP001057498">
    <property type="component" value="Chromosome"/>
</dbReference>
<keyword evidence="1" id="KW-0812">Transmembrane</keyword>
<accession>A0ABN6PGM2</accession>
<keyword evidence="1" id="KW-0472">Membrane</keyword>
<keyword evidence="1" id="KW-1133">Transmembrane helix</keyword>
<keyword evidence="4" id="KW-1185">Reference proteome</keyword>
<dbReference type="InterPro" id="IPR026870">
    <property type="entry name" value="Zinc_ribbon_dom"/>
</dbReference>
<organism evidence="3 4">
    <name type="scientific">Sphaerotilus microaerophilus</name>
    <dbReference type="NCBI Taxonomy" id="2914710"/>
    <lineage>
        <taxon>Bacteria</taxon>
        <taxon>Pseudomonadati</taxon>
        <taxon>Pseudomonadota</taxon>
        <taxon>Betaproteobacteria</taxon>
        <taxon>Burkholderiales</taxon>
        <taxon>Sphaerotilaceae</taxon>
        <taxon>Sphaerotilus</taxon>
    </lineage>
</organism>
<name>A0ABN6PGM2_9BURK</name>
<evidence type="ECO:0000256" key="1">
    <source>
        <dbReference type="SAM" id="Phobius"/>
    </source>
</evidence>
<gene>
    <name evidence="3" type="ORF">CATMQ487_04780</name>
</gene>
<proteinExistence type="predicted"/>